<sequence>MTRDEKKSEAISRMKLWGIYAPIVKQFEEDGLVSESAPPLGACYWLDEAQMARVREFEERNNALVYHVIHSFTTIGEMESFLYVSDYPEEWERDRADIKDGQQLVYVFNKDMPDCSEFGSIGVAKTAAAGLRRTW</sequence>
<dbReference type="EMBL" id="BK014655">
    <property type="protein sequence ID" value="DAD66226.1"/>
    <property type="molecule type" value="Genomic_DNA"/>
</dbReference>
<proteinExistence type="predicted"/>
<organism evidence="1">
    <name type="scientific">Siphoviridae sp. ctjfQ5</name>
    <dbReference type="NCBI Taxonomy" id="2823594"/>
    <lineage>
        <taxon>Viruses</taxon>
        <taxon>Duplodnaviria</taxon>
        <taxon>Heunggongvirae</taxon>
        <taxon>Uroviricota</taxon>
        <taxon>Caudoviricetes</taxon>
    </lineage>
</organism>
<name>A0A8S5L8Y2_9CAUD</name>
<accession>A0A8S5L8Y2</accession>
<reference evidence="1" key="1">
    <citation type="journal article" date="2021" name="Proc. Natl. Acad. Sci. U.S.A.">
        <title>A Catalog of Tens of Thousands of Viruses from Human Metagenomes Reveals Hidden Associations with Chronic Diseases.</title>
        <authorList>
            <person name="Tisza M.J."/>
            <person name="Buck C.B."/>
        </authorList>
    </citation>
    <scope>NUCLEOTIDE SEQUENCE</scope>
    <source>
        <strain evidence="1">CtjfQ5</strain>
    </source>
</reference>
<protein>
    <submittedName>
        <fullName evidence="1">Uncharacterized protein</fullName>
    </submittedName>
</protein>
<evidence type="ECO:0000313" key="1">
    <source>
        <dbReference type="EMBL" id="DAD66226.1"/>
    </source>
</evidence>